<dbReference type="EMBL" id="CP079216">
    <property type="protein sequence ID" value="QXT63477.1"/>
    <property type="molecule type" value="Genomic_DNA"/>
</dbReference>
<dbReference type="NCBIfam" id="TIGR01764">
    <property type="entry name" value="excise"/>
    <property type="match status" value="1"/>
</dbReference>
<evidence type="ECO:0000259" key="1">
    <source>
        <dbReference type="Pfam" id="PF12728"/>
    </source>
</evidence>
<feature type="domain" description="Helix-turn-helix" evidence="1">
    <location>
        <begin position="82"/>
        <end position="126"/>
    </location>
</feature>
<keyword evidence="2" id="KW-0238">DNA-binding</keyword>
<accession>A0ABX8SJB4</accession>
<evidence type="ECO:0000313" key="2">
    <source>
        <dbReference type="EMBL" id="QXT63477.1"/>
    </source>
</evidence>
<reference evidence="2 3" key="1">
    <citation type="submission" date="2021-07" db="EMBL/GenBank/DDBJ databases">
        <title>complete genome sequencing of Tessaracoccus sp.J1M15.</title>
        <authorList>
            <person name="Bae J.-W."/>
            <person name="Kim D.-y."/>
        </authorList>
    </citation>
    <scope>NUCLEOTIDE SEQUENCE [LARGE SCALE GENOMIC DNA]</scope>
    <source>
        <strain evidence="2 3">J1M15</strain>
    </source>
</reference>
<dbReference type="RefSeq" id="WP_219083405.1">
    <property type="nucleotide sequence ID" value="NZ_CP079216.1"/>
</dbReference>
<gene>
    <name evidence="2" type="ORF">KDB89_03075</name>
</gene>
<sequence length="172" mass="18879">MNTAAVAPDRRRKPISPSHSAEIALLARFVEREEAATPKLVGPDGESVALPEEIYRVLTMVVEEMRAGNAVSVVPVSQRIGTQEAAELLGISRPTLVRLLEGGEIPYDKPSRHRRLQLSDVLEYRDRSHSRAKETLNAMTAEASNLGLYDDDAVSYEEALRAAKNASKESGR</sequence>
<dbReference type="GO" id="GO:0003677">
    <property type="term" value="F:DNA binding"/>
    <property type="evidence" value="ECO:0007669"/>
    <property type="project" value="UniProtKB-KW"/>
</dbReference>
<organism evidence="2 3">
    <name type="scientific">Tessaracoccus palaemonis</name>
    <dbReference type="NCBI Taxonomy" id="2829499"/>
    <lineage>
        <taxon>Bacteria</taxon>
        <taxon>Bacillati</taxon>
        <taxon>Actinomycetota</taxon>
        <taxon>Actinomycetes</taxon>
        <taxon>Propionibacteriales</taxon>
        <taxon>Propionibacteriaceae</taxon>
        <taxon>Tessaracoccus</taxon>
    </lineage>
</organism>
<proteinExistence type="predicted"/>
<dbReference type="InterPro" id="IPR041657">
    <property type="entry name" value="HTH_17"/>
</dbReference>
<name>A0ABX8SJB4_9ACTN</name>
<keyword evidence="3" id="KW-1185">Reference proteome</keyword>
<dbReference type="InterPro" id="IPR010093">
    <property type="entry name" value="SinI_DNA-bd"/>
</dbReference>
<dbReference type="Proteomes" id="UP000824504">
    <property type="component" value="Chromosome"/>
</dbReference>
<evidence type="ECO:0000313" key="3">
    <source>
        <dbReference type="Proteomes" id="UP000824504"/>
    </source>
</evidence>
<protein>
    <submittedName>
        <fullName evidence="2">Excisionase family DNA-binding protein</fullName>
    </submittedName>
</protein>
<dbReference type="Pfam" id="PF12728">
    <property type="entry name" value="HTH_17"/>
    <property type="match status" value="1"/>
</dbReference>